<dbReference type="AlphaFoldDB" id="X1H730"/>
<organism evidence="1">
    <name type="scientific">marine sediment metagenome</name>
    <dbReference type="NCBI Taxonomy" id="412755"/>
    <lineage>
        <taxon>unclassified sequences</taxon>
        <taxon>metagenomes</taxon>
        <taxon>ecological metagenomes</taxon>
    </lineage>
</organism>
<feature type="non-terminal residue" evidence="1">
    <location>
        <position position="220"/>
    </location>
</feature>
<dbReference type="PANTHER" id="PTHR43861">
    <property type="entry name" value="TRANS-ACONITATE 2-METHYLTRANSFERASE-RELATED"/>
    <property type="match status" value="1"/>
</dbReference>
<comment type="caution">
    <text evidence="1">The sequence shown here is derived from an EMBL/GenBank/DDBJ whole genome shotgun (WGS) entry which is preliminary data.</text>
</comment>
<dbReference type="Pfam" id="PF13489">
    <property type="entry name" value="Methyltransf_23"/>
    <property type="match status" value="1"/>
</dbReference>
<accession>X1H730</accession>
<protein>
    <recommendedName>
        <fullName evidence="2">Methyltransferase type 11 domain-containing protein</fullName>
    </recommendedName>
</protein>
<reference evidence="1" key="1">
    <citation type="journal article" date="2014" name="Front. Microbiol.">
        <title>High frequency of phylogenetically diverse reductive dehalogenase-homologous genes in deep subseafloor sedimentary metagenomes.</title>
        <authorList>
            <person name="Kawai M."/>
            <person name="Futagami T."/>
            <person name="Toyoda A."/>
            <person name="Takaki Y."/>
            <person name="Nishi S."/>
            <person name="Hori S."/>
            <person name="Arai W."/>
            <person name="Tsubouchi T."/>
            <person name="Morono Y."/>
            <person name="Uchiyama I."/>
            <person name="Ito T."/>
            <person name="Fujiyama A."/>
            <person name="Inagaki F."/>
            <person name="Takami H."/>
        </authorList>
    </citation>
    <scope>NUCLEOTIDE SEQUENCE</scope>
    <source>
        <strain evidence="1">Expedition CK06-06</strain>
    </source>
</reference>
<dbReference type="EMBL" id="BARU01005770">
    <property type="protein sequence ID" value="GAH41113.1"/>
    <property type="molecule type" value="Genomic_DNA"/>
</dbReference>
<proteinExistence type="predicted"/>
<dbReference type="Gene3D" id="3.40.50.150">
    <property type="entry name" value="Vaccinia Virus protein VP39"/>
    <property type="match status" value="1"/>
</dbReference>
<name>X1H730_9ZZZZ</name>
<sequence>MLKCRICNSKHVILFHNKVFGMDEAKVFKCEDCKTIFLFPYLTNLEISKLYKNYNKMCILRGVRKNISGSNEIFEIGLNEGKLRYKRFQNYIENKNILEIGAGAGSFLYYSKKIAKEIHAIEPFESNRRYIKKQITSNSYKDINYLIQKNVQFDTIFLFHVFEHMISPINFLKEIRLLLKEDGCFIIEVPNVDDALIGLYNIKEFKNFYFQTQHPFYYNE</sequence>
<dbReference type="SUPFAM" id="SSF53335">
    <property type="entry name" value="S-adenosyl-L-methionine-dependent methyltransferases"/>
    <property type="match status" value="1"/>
</dbReference>
<dbReference type="PANTHER" id="PTHR43861:SF6">
    <property type="entry name" value="METHYLTRANSFERASE TYPE 11"/>
    <property type="match status" value="1"/>
</dbReference>
<evidence type="ECO:0008006" key="2">
    <source>
        <dbReference type="Google" id="ProtNLM"/>
    </source>
</evidence>
<dbReference type="InterPro" id="IPR029063">
    <property type="entry name" value="SAM-dependent_MTases_sf"/>
</dbReference>
<gene>
    <name evidence="1" type="ORF">S03H2_11292</name>
</gene>
<evidence type="ECO:0000313" key="1">
    <source>
        <dbReference type="EMBL" id="GAH41113.1"/>
    </source>
</evidence>
<dbReference type="CDD" id="cd02440">
    <property type="entry name" value="AdoMet_MTases"/>
    <property type="match status" value="1"/>
</dbReference>